<dbReference type="HAMAP" id="MF_00766">
    <property type="entry name" value="PGT_MtgA"/>
    <property type="match status" value="1"/>
</dbReference>
<evidence type="ECO:0000313" key="14">
    <source>
        <dbReference type="Proteomes" id="UP000033220"/>
    </source>
</evidence>
<keyword evidence="6 11" id="KW-0133">Cell shape</keyword>
<dbReference type="RefSeq" id="WP_014414149.1">
    <property type="nucleotide sequence ID" value="NC_017059.1"/>
</dbReference>
<feature type="domain" description="Glycosyl transferase family 51" evidence="12">
    <location>
        <begin position="62"/>
        <end position="220"/>
    </location>
</feature>
<gene>
    <name evidence="11 13" type="primary">mtgA</name>
    <name evidence="13" type="ORF">RSPPHO_00883</name>
</gene>
<dbReference type="EC" id="2.4.99.28" evidence="11"/>
<dbReference type="HOGENOM" id="CLU_006354_1_1_5"/>
<keyword evidence="14" id="KW-1185">Reference proteome</keyword>
<evidence type="ECO:0000256" key="10">
    <source>
        <dbReference type="ARBA" id="ARBA00023316"/>
    </source>
</evidence>
<evidence type="ECO:0000256" key="11">
    <source>
        <dbReference type="HAMAP-Rule" id="MF_00766"/>
    </source>
</evidence>
<sequence length="240" mass="26525">MSDDPRVIPERRGRRWVPVLAGLVGAVALVVLVVWPLVALGLGRVVPIVITPLMVQRLVEGEGLHHTWIAPNRLPDSLRRAVIASEDARFCSHHGFDWVEIRRAWAEYQRGERLRGASTLSMQTARTVLLWGGRDPLRKGLEAWYTVLLEALWPKDRILDAYLNTVEWGPGVYGAEAAAQHFFGVSASALNAVQVARLVAILPNPRVWSASQPSPWILRRTTTIRGRAEAVSVSGGQACP</sequence>
<dbReference type="Gene3D" id="1.10.3810.10">
    <property type="entry name" value="Biosynthetic peptidoglycan transglycosylase-like"/>
    <property type="match status" value="1"/>
</dbReference>
<keyword evidence="5 11" id="KW-0812">Transmembrane</keyword>
<keyword evidence="4 11" id="KW-0808">Transferase</keyword>
<dbReference type="Proteomes" id="UP000033220">
    <property type="component" value="Chromosome DSM 122"/>
</dbReference>
<comment type="function">
    <text evidence="11">Peptidoglycan polymerase that catalyzes glycan chain elongation from lipid-linked precursors.</text>
</comment>
<evidence type="ECO:0000256" key="6">
    <source>
        <dbReference type="ARBA" id="ARBA00022960"/>
    </source>
</evidence>
<comment type="catalytic activity">
    <reaction evidence="11">
        <text>[GlcNAc-(1-&gt;4)-Mur2Ac(oyl-L-Ala-gamma-D-Glu-L-Lys-D-Ala-D-Ala)](n)-di-trans,octa-cis-undecaprenyl diphosphate + beta-D-GlcNAc-(1-&gt;4)-Mur2Ac(oyl-L-Ala-gamma-D-Glu-L-Lys-D-Ala-D-Ala)-di-trans,octa-cis-undecaprenyl diphosphate = [GlcNAc-(1-&gt;4)-Mur2Ac(oyl-L-Ala-gamma-D-Glu-L-Lys-D-Ala-D-Ala)](n+1)-di-trans,octa-cis-undecaprenyl diphosphate + di-trans,octa-cis-undecaprenyl diphosphate + H(+)</text>
        <dbReference type="Rhea" id="RHEA:23708"/>
        <dbReference type="Rhea" id="RHEA-COMP:9602"/>
        <dbReference type="Rhea" id="RHEA-COMP:9603"/>
        <dbReference type="ChEBI" id="CHEBI:15378"/>
        <dbReference type="ChEBI" id="CHEBI:58405"/>
        <dbReference type="ChEBI" id="CHEBI:60033"/>
        <dbReference type="ChEBI" id="CHEBI:78435"/>
        <dbReference type="EC" id="2.4.99.28"/>
    </reaction>
</comment>
<dbReference type="InterPro" id="IPR036950">
    <property type="entry name" value="PBP_transglycosylase"/>
</dbReference>
<dbReference type="PATRIC" id="fig|1150469.3.peg.1016"/>
<dbReference type="GO" id="GO:0008360">
    <property type="term" value="P:regulation of cell shape"/>
    <property type="evidence" value="ECO:0007669"/>
    <property type="project" value="UniProtKB-KW"/>
</dbReference>
<evidence type="ECO:0000256" key="2">
    <source>
        <dbReference type="ARBA" id="ARBA00022519"/>
    </source>
</evidence>
<proteinExistence type="inferred from homology"/>
<accession>H6SRI0</accession>
<protein>
    <recommendedName>
        <fullName evidence="11">Biosynthetic peptidoglycan transglycosylase</fullName>
        <ecNumber evidence="11">2.4.99.28</ecNumber>
    </recommendedName>
    <alternativeName>
        <fullName evidence="11">Glycan polymerase</fullName>
    </alternativeName>
    <alternativeName>
        <fullName evidence="11">Peptidoglycan glycosyltransferase MtgA</fullName>
        <shortName evidence="11">PGT</shortName>
    </alternativeName>
</protein>
<evidence type="ECO:0000313" key="13">
    <source>
        <dbReference type="EMBL" id="CCG07509.1"/>
    </source>
</evidence>
<keyword evidence="10 11" id="KW-0961">Cell wall biogenesis/degradation</keyword>
<dbReference type="InterPro" id="IPR023346">
    <property type="entry name" value="Lysozyme-like_dom_sf"/>
</dbReference>
<dbReference type="EMBL" id="HE663493">
    <property type="protein sequence ID" value="CCG07509.1"/>
    <property type="molecule type" value="Genomic_DNA"/>
</dbReference>
<dbReference type="SUPFAM" id="SSF53955">
    <property type="entry name" value="Lysozyme-like"/>
    <property type="match status" value="1"/>
</dbReference>
<dbReference type="NCBIfam" id="TIGR02070">
    <property type="entry name" value="mono_pep_trsgly"/>
    <property type="match status" value="1"/>
</dbReference>
<dbReference type="KEGG" id="rpm:RSPPHO_00883"/>
<comment type="pathway">
    <text evidence="11">Cell wall biogenesis; peptidoglycan biosynthesis.</text>
</comment>
<keyword evidence="2 11" id="KW-0997">Cell inner membrane</keyword>
<comment type="similarity">
    <text evidence="11">Belongs to the glycosyltransferase 51 family.</text>
</comment>
<dbReference type="GO" id="GO:0009252">
    <property type="term" value="P:peptidoglycan biosynthetic process"/>
    <property type="evidence" value="ECO:0007669"/>
    <property type="project" value="UniProtKB-UniRule"/>
</dbReference>
<dbReference type="GO" id="GO:0009274">
    <property type="term" value="C:peptidoglycan-based cell wall"/>
    <property type="evidence" value="ECO:0007669"/>
    <property type="project" value="InterPro"/>
</dbReference>
<dbReference type="InterPro" id="IPR011812">
    <property type="entry name" value="Pep_trsgly"/>
</dbReference>
<dbReference type="GO" id="GO:0005886">
    <property type="term" value="C:plasma membrane"/>
    <property type="evidence" value="ECO:0007669"/>
    <property type="project" value="UniProtKB-SubCell"/>
</dbReference>
<dbReference type="InterPro" id="IPR001264">
    <property type="entry name" value="Glyco_trans_51"/>
</dbReference>
<evidence type="ECO:0000256" key="3">
    <source>
        <dbReference type="ARBA" id="ARBA00022676"/>
    </source>
</evidence>
<organism evidence="13 14">
    <name type="scientific">Pararhodospirillum photometricum DSM 122</name>
    <dbReference type="NCBI Taxonomy" id="1150469"/>
    <lineage>
        <taxon>Bacteria</taxon>
        <taxon>Pseudomonadati</taxon>
        <taxon>Pseudomonadota</taxon>
        <taxon>Alphaproteobacteria</taxon>
        <taxon>Rhodospirillales</taxon>
        <taxon>Rhodospirillaceae</taxon>
        <taxon>Pararhodospirillum</taxon>
    </lineage>
</organism>
<dbReference type="eggNOG" id="COG0744">
    <property type="taxonomic scope" value="Bacteria"/>
</dbReference>
<keyword evidence="7 11" id="KW-0573">Peptidoglycan synthesis</keyword>
<dbReference type="Pfam" id="PF00912">
    <property type="entry name" value="Transgly"/>
    <property type="match status" value="1"/>
</dbReference>
<dbReference type="GO" id="GO:0008955">
    <property type="term" value="F:peptidoglycan glycosyltransferase activity"/>
    <property type="evidence" value="ECO:0007669"/>
    <property type="project" value="UniProtKB-UniRule"/>
</dbReference>
<dbReference type="PANTHER" id="PTHR30400:SF0">
    <property type="entry name" value="BIOSYNTHETIC PEPTIDOGLYCAN TRANSGLYCOSYLASE"/>
    <property type="match status" value="1"/>
</dbReference>
<evidence type="ECO:0000256" key="5">
    <source>
        <dbReference type="ARBA" id="ARBA00022692"/>
    </source>
</evidence>
<dbReference type="PANTHER" id="PTHR30400">
    <property type="entry name" value="MONOFUNCTIONAL BIOSYNTHETIC PEPTIDOGLYCAN TRANSGLYCOSYLASE"/>
    <property type="match status" value="1"/>
</dbReference>
<evidence type="ECO:0000256" key="4">
    <source>
        <dbReference type="ARBA" id="ARBA00022679"/>
    </source>
</evidence>
<evidence type="ECO:0000256" key="1">
    <source>
        <dbReference type="ARBA" id="ARBA00022475"/>
    </source>
</evidence>
<feature type="transmembrane region" description="Helical" evidence="11">
    <location>
        <begin position="16"/>
        <end position="38"/>
    </location>
</feature>
<keyword evidence="3 11" id="KW-0328">Glycosyltransferase</keyword>
<evidence type="ECO:0000256" key="9">
    <source>
        <dbReference type="ARBA" id="ARBA00023136"/>
    </source>
</evidence>
<keyword evidence="9 11" id="KW-0472">Membrane</keyword>
<comment type="subcellular location">
    <subcellularLocation>
        <location evidence="11">Cell inner membrane</location>
        <topology evidence="11">Single-pass membrane protein</topology>
    </subcellularLocation>
</comment>
<dbReference type="GO" id="GO:0071555">
    <property type="term" value="P:cell wall organization"/>
    <property type="evidence" value="ECO:0007669"/>
    <property type="project" value="UniProtKB-KW"/>
</dbReference>
<dbReference type="STRING" id="1150469.RSPPHO_00883"/>
<dbReference type="AlphaFoldDB" id="H6SRI0"/>
<keyword evidence="8 11" id="KW-1133">Transmembrane helix</keyword>
<evidence type="ECO:0000256" key="8">
    <source>
        <dbReference type="ARBA" id="ARBA00022989"/>
    </source>
</evidence>
<dbReference type="UniPathway" id="UPA00219"/>
<evidence type="ECO:0000256" key="7">
    <source>
        <dbReference type="ARBA" id="ARBA00022984"/>
    </source>
</evidence>
<dbReference type="GO" id="GO:0016763">
    <property type="term" value="F:pentosyltransferase activity"/>
    <property type="evidence" value="ECO:0007669"/>
    <property type="project" value="InterPro"/>
</dbReference>
<reference evidence="13 14" key="1">
    <citation type="submission" date="2012-02" db="EMBL/GenBank/DDBJ databases">
        <title>Shotgun genome sequence of Phaeospirillum photometricum DSM 122.</title>
        <authorList>
            <person name="Duquesne K."/>
            <person name="Sturgis J."/>
        </authorList>
    </citation>
    <scope>NUCLEOTIDE SEQUENCE [LARGE SCALE GENOMIC DNA]</scope>
    <source>
        <strain evidence="14">DSM122</strain>
    </source>
</reference>
<evidence type="ECO:0000259" key="12">
    <source>
        <dbReference type="Pfam" id="PF00912"/>
    </source>
</evidence>
<keyword evidence="1 11" id="KW-1003">Cell membrane</keyword>
<name>H6SRI0_PARPM</name>